<name>A0A8B6HG15_MYTGA</name>
<dbReference type="PANTHER" id="PTHR36649:SF28">
    <property type="entry name" value="UBIQUITIN-LIKE DOMAIN-CONTAINING PROTEIN"/>
    <property type="match status" value="1"/>
</dbReference>
<reference evidence="1" key="1">
    <citation type="submission" date="2018-11" db="EMBL/GenBank/DDBJ databases">
        <authorList>
            <person name="Alioto T."/>
            <person name="Alioto T."/>
        </authorList>
    </citation>
    <scope>NUCLEOTIDE SEQUENCE</scope>
</reference>
<protein>
    <submittedName>
        <fullName evidence="1">Neuralized-like protein 4</fullName>
    </submittedName>
</protein>
<dbReference type="PANTHER" id="PTHR36649">
    <property type="entry name" value="UBIQUITIN-LIKE DOMAIN-CONTAINING PROTEIN"/>
    <property type="match status" value="1"/>
</dbReference>
<dbReference type="OrthoDB" id="49113at2759"/>
<accession>A0A8B6HG15</accession>
<sequence length="220" mass="25423">MSRIGFPAEHCGTHNVTARFFKEQNLPSHFFNNKYDYCFGYECHESRSDREHYTRGIPSNIYILPIGWRRFGLSISTPREKEFQEWHVAYHGTKLSSVRSILESGLLIPGDATFDGKTIVEMQGHYNDVYKPHEDFDTKQIFVSPSINYASHDAYSPTTKWRKRTTKVVFQLRIKPGSYQIGKNSVAQTNIDTLVDDSKIEWSTKDKDAIMLTGLLVKIF</sequence>
<proteinExistence type="predicted"/>
<keyword evidence="2" id="KW-1185">Reference proteome</keyword>
<evidence type="ECO:0000313" key="1">
    <source>
        <dbReference type="EMBL" id="VDI78869.1"/>
    </source>
</evidence>
<dbReference type="AlphaFoldDB" id="A0A8B6HG15"/>
<gene>
    <name evidence="1" type="ORF">MGAL_10B044849</name>
</gene>
<organism evidence="1 2">
    <name type="scientific">Mytilus galloprovincialis</name>
    <name type="common">Mediterranean mussel</name>
    <dbReference type="NCBI Taxonomy" id="29158"/>
    <lineage>
        <taxon>Eukaryota</taxon>
        <taxon>Metazoa</taxon>
        <taxon>Spiralia</taxon>
        <taxon>Lophotrochozoa</taxon>
        <taxon>Mollusca</taxon>
        <taxon>Bivalvia</taxon>
        <taxon>Autobranchia</taxon>
        <taxon>Pteriomorphia</taxon>
        <taxon>Mytilida</taxon>
        <taxon>Mytiloidea</taxon>
        <taxon>Mytilidae</taxon>
        <taxon>Mytilinae</taxon>
        <taxon>Mytilus</taxon>
    </lineage>
</organism>
<evidence type="ECO:0000313" key="2">
    <source>
        <dbReference type="Proteomes" id="UP000596742"/>
    </source>
</evidence>
<dbReference type="EMBL" id="UYJE01010008">
    <property type="protein sequence ID" value="VDI78869.1"/>
    <property type="molecule type" value="Genomic_DNA"/>
</dbReference>
<dbReference type="Proteomes" id="UP000596742">
    <property type="component" value="Unassembled WGS sequence"/>
</dbReference>
<comment type="caution">
    <text evidence="1">The sequence shown here is derived from an EMBL/GenBank/DDBJ whole genome shotgun (WGS) entry which is preliminary data.</text>
</comment>